<evidence type="ECO:0000313" key="3">
    <source>
        <dbReference type="Proteomes" id="UP000712281"/>
    </source>
</evidence>
<gene>
    <name evidence="1" type="ORF">F2Q68_00031676</name>
    <name evidence="2" type="ORF">F2Q69_00036972</name>
</gene>
<dbReference type="EMBL" id="QGKW02002005">
    <property type="protein sequence ID" value="KAF2543955.1"/>
    <property type="molecule type" value="Genomic_DNA"/>
</dbReference>
<comment type="caution">
    <text evidence="1">The sequence shown here is derived from an EMBL/GenBank/DDBJ whole genome shotgun (WGS) entry which is preliminary data.</text>
</comment>
<organism evidence="1 3">
    <name type="scientific">Brassica cretica</name>
    <name type="common">Mustard</name>
    <dbReference type="NCBI Taxonomy" id="69181"/>
    <lineage>
        <taxon>Eukaryota</taxon>
        <taxon>Viridiplantae</taxon>
        <taxon>Streptophyta</taxon>
        <taxon>Embryophyta</taxon>
        <taxon>Tracheophyta</taxon>
        <taxon>Spermatophyta</taxon>
        <taxon>Magnoliopsida</taxon>
        <taxon>eudicotyledons</taxon>
        <taxon>Gunneridae</taxon>
        <taxon>Pentapetalae</taxon>
        <taxon>rosids</taxon>
        <taxon>malvids</taxon>
        <taxon>Brassicales</taxon>
        <taxon>Brassicaceae</taxon>
        <taxon>Brassiceae</taxon>
        <taxon>Brassica</taxon>
    </lineage>
</organism>
<protein>
    <submittedName>
        <fullName evidence="1">Uncharacterized protein</fullName>
    </submittedName>
</protein>
<proteinExistence type="predicted"/>
<dbReference type="EMBL" id="QGKX02000004">
    <property type="protein sequence ID" value="KAF3602945.1"/>
    <property type="molecule type" value="Genomic_DNA"/>
</dbReference>
<evidence type="ECO:0000313" key="1">
    <source>
        <dbReference type="EMBL" id="KAF2543955.1"/>
    </source>
</evidence>
<accession>A0A8S9GCW1</accession>
<dbReference type="Proteomes" id="UP000712281">
    <property type="component" value="Unassembled WGS sequence"/>
</dbReference>
<name>A0A8S9GCW1_BRACR</name>
<reference evidence="1" key="2">
    <citation type="submission" date="2019-12" db="EMBL/GenBank/DDBJ databases">
        <title>Genome sequencing and annotation of Brassica cretica.</title>
        <authorList>
            <person name="Studholme D.J."/>
            <person name="Sarris P.F."/>
        </authorList>
    </citation>
    <scope>NUCLEOTIDE SEQUENCE</scope>
    <source>
        <strain evidence="1">PFS-001/15</strain>
        <tissue evidence="1">Leaf</tissue>
    </source>
</reference>
<dbReference type="AlphaFoldDB" id="A0A8S9GCW1"/>
<dbReference type="Proteomes" id="UP000712600">
    <property type="component" value="Unassembled WGS sequence"/>
</dbReference>
<reference evidence="2" key="1">
    <citation type="submission" date="2019-12" db="EMBL/GenBank/DDBJ databases">
        <title>Genome sequencing and annotation of Brassica cretica.</title>
        <authorList>
            <person name="Studholme D.J."/>
            <person name="Sarris P."/>
        </authorList>
    </citation>
    <scope>NUCLEOTIDE SEQUENCE</scope>
    <source>
        <strain evidence="2">PFS-109/04</strain>
        <tissue evidence="2">Leaf</tissue>
    </source>
</reference>
<evidence type="ECO:0000313" key="2">
    <source>
        <dbReference type="EMBL" id="KAF3602945.1"/>
    </source>
</evidence>
<sequence>MVATEQLFCGPPVTPFVNSLSLRNKTPHNLQSCLDQWDNEKFFALNNWKAWDVFLKAD</sequence>